<accession>A0ACB9SK55</accession>
<organism evidence="1 2">
    <name type="scientific">Holotrichia oblita</name>
    <name type="common">Chafer beetle</name>
    <dbReference type="NCBI Taxonomy" id="644536"/>
    <lineage>
        <taxon>Eukaryota</taxon>
        <taxon>Metazoa</taxon>
        <taxon>Ecdysozoa</taxon>
        <taxon>Arthropoda</taxon>
        <taxon>Hexapoda</taxon>
        <taxon>Insecta</taxon>
        <taxon>Pterygota</taxon>
        <taxon>Neoptera</taxon>
        <taxon>Endopterygota</taxon>
        <taxon>Coleoptera</taxon>
        <taxon>Polyphaga</taxon>
        <taxon>Scarabaeiformia</taxon>
        <taxon>Scarabaeidae</taxon>
        <taxon>Melolonthinae</taxon>
        <taxon>Holotrichia</taxon>
    </lineage>
</organism>
<name>A0ACB9SK55_HOLOL</name>
<comment type="caution">
    <text evidence="1">The sequence shown here is derived from an EMBL/GenBank/DDBJ whole genome shotgun (WGS) entry which is preliminary data.</text>
</comment>
<sequence length="1050" mass="121565">MESWKEQLIKELHEVTQKHVEELGCIMDRMGIEESIKPQWIEVTKDQVIEAFKIVLENAKDLQEQLIASIEQLLQRSEDLCKQLRIKMPPYGSENLNLGQEKALLKRRITEYEDKIEKRLYELKSLKKRQNDACKSLGCEPIPIQESPLPTVEEIDKLSAHIEGLENEKFKRESKFLEVKCKILDLVQELEIKPSLEIEKTVCSVDDSLFLVTDYNMNWIDQYYESLVQQKLQTENEIAHLREKVCLLWEKLDEDIKRSNEFLQKHTGNSVTTLEAFQQEVKRCDRLKKANIEKFIKTMREELMQYWDKCHFSSTDRESFEYFHDNLYTEDLLTFHEIEVDKMRAYYQKHKETLLMLERREEYWKRLTELEDRENDPNRYKNRGGTLLKEEKERNGLTKKLREMEIVLLDIAVKFEEEYNKPFLSWGQSIPDIIEKTREDYENVSNKKQHLSAKKQQRNLTPTPVKSGFLGSTLSGSKRNLLTLTPAPSTPGTSSSKRKLPPTSLFSSSKKRTPLRVTPSIKLNDHTLIQKTKEKDPVQKRRLRYSQERKKRMDKIRRLSKVLTEKRQSNEFTDYDAFEAFSALSDSTYRAAVVEYYPVQDYNLTPDERTVANVKNYVKLIDELDDSNLDIVVFPEWTITKGVSSKRKTLVEISIEVPEKSEGAVPCGDNSYPQFFNDLSCLAKNHSTYLVVNLLEKKNCTSDDCASDNWNLYNTNVVFDRSGTVIQKYRKFNPFGEPEMNITKEAEIATFETDFDVTFALQAQEMYAIENDVVLLASGANSAEQGSGGSGIFQGKLGAVQLDLISNDGSKVIVANVLKEWDSSTVLAEDTDNEADIDKLGKEMDSFHLKHDNVSVYGGYRMVAEELSGTFRYNDVECQVSWKMSYQNITENHYDYALLYYSGVRSFDRVRDGGIDVCAVVFCQDLNENNEDYSNCGSRYSSYDTIQWTYTIEEITISANFTVSDSAIQYPSTLLSSIRPLDKTDYEWSSQYYDNNKIVQKTIKLTKPQDRLLVFGIYGRDFSRDSGASWVTINHLLFAATVLGVLLCVN</sequence>
<gene>
    <name evidence="1" type="ORF">MML48_9g00000508</name>
</gene>
<evidence type="ECO:0000313" key="1">
    <source>
        <dbReference type="EMBL" id="KAI4454854.1"/>
    </source>
</evidence>
<evidence type="ECO:0000313" key="2">
    <source>
        <dbReference type="Proteomes" id="UP001056778"/>
    </source>
</evidence>
<protein>
    <submittedName>
        <fullName evidence="1">Biotinidase-related</fullName>
    </submittedName>
</protein>
<reference evidence="1" key="1">
    <citation type="submission" date="2022-04" db="EMBL/GenBank/DDBJ databases">
        <title>Chromosome-scale genome assembly of Holotrichia oblita Faldermann.</title>
        <authorList>
            <person name="Rongchong L."/>
        </authorList>
    </citation>
    <scope>NUCLEOTIDE SEQUENCE</scope>
    <source>
        <strain evidence="1">81SQS9</strain>
    </source>
</reference>
<dbReference type="EMBL" id="CM043023">
    <property type="protein sequence ID" value="KAI4454854.1"/>
    <property type="molecule type" value="Genomic_DNA"/>
</dbReference>
<proteinExistence type="predicted"/>
<keyword evidence="2" id="KW-1185">Reference proteome</keyword>
<dbReference type="Proteomes" id="UP001056778">
    <property type="component" value="Chromosome 9"/>
</dbReference>